<dbReference type="PANTHER" id="PTHR43114">
    <property type="entry name" value="ADENINE DEAMINASE"/>
    <property type="match status" value="1"/>
</dbReference>
<comment type="similarity">
    <text evidence="2">Belongs to the metallo-dependent hydrolases superfamily. Adenosine and AMP deaminases family.</text>
</comment>
<dbReference type="PANTHER" id="PTHR43114:SF6">
    <property type="entry name" value="ADENINE DEAMINASE"/>
    <property type="match status" value="1"/>
</dbReference>
<dbReference type="Pfam" id="PF00962">
    <property type="entry name" value="A_deaminase"/>
    <property type="match status" value="1"/>
</dbReference>
<evidence type="ECO:0000313" key="7">
    <source>
        <dbReference type="EMBL" id="GLH73913.1"/>
    </source>
</evidence>
<evidence type="ECO:0000256" key="5">
    <source>
        <dbReference type="ARBA" id="ARBA00022833"/>
    </source>
</evidence>
<dbReference type="InterPro" id="IPR006650">
    <property type="entry name" value="A/AMP_deam_AS"/>
</dbReference>
<dbReference type="SUPFAM" id="SSF51556">
    <property type="entry name" value="Metallo-dependent hydrolases"/>
    <property type="match status" value="1"/>
</dbReference>
<comment type="cofactor">
    <cofactor evidence="1">
        <name>Zn(2+)</name>
        <dbReference type="ChEBI" id="CHEBI:29105"/>
    </cofactor>
</comment>
<proteinExistence type="inferred from homology"/>
<dbReference type="PROSITE" id="PS00485">
    <property type="entry name" value="A_DEAMINASE"/>
    <property type="match status" value="1"/>
</dbReference>
<reference evidence="7 8" key="1">
    <citation type="journal article" date="2023" name="Antonie Van Leeuwenhoek">
        <title>Mesoterricola silvestris gen. nov., sp. nov., Mesoterricola sediminis sp. nov., Geothrix oryzae sp. nov., Geothrix edaphica sp. nov., Geothrix rubra sp. nov., and Geothrix limicola sp. nov., six novel members of Acidobacteriota isolated from soils.</title>
        <authorList>
            <person name="Itoh H."/>
            <person name="Sugisawa Y."/>
            <person name="Mise K."/>
            <person name="Xu Z."/>
            <person name="Kuniyasu M."/>
            <person name="Ushijima N."/>
            <person name="Kawano K."/>
            <person name="Kobayashi E."/>
            <person name="Shiratori Y."/>
            <person name="Masuda Y."/>
            <person name="Senoo K."/>
        </authorList>
    </citation>
    <scope>NUCLEOTIDE SEQUENCE [LARGE SCALE GENOMIC DNA]</scope>
    <source>
        <strain evidence="7 8">Red804</strain>
    </source>
</reference>
<evidence type="ECO:0000256" key="2">
    <source>
        <dbReference type="ARBA" id="ARBA00006676"/>
    </source>
</evidence>
<protein>
    <submittedName>
        <fullName evidence="7">Adenosine deaminase</fullName>
    </submittedName>
</protein>
<dbReference type="InterPro" id="IPR001365">
    <property type="entry name" value="A_deaminase_dom"/>
</dbReference>
<dbReference type="EMBL" id="BSDE01000004">
    <property type="protein sequence ID" value="GLH73913.1"/>
    <property type="molecule type" value="Genomic_DNA"/>
</dbReference>
<evidence type="ECO:0000256" key="4">
    <source>
        <dbReference type="ARBA" id="ARBA00022801"/>
    </source>
</evidence>
<evidence type="ECO:0000256" key="1">
    <source>
        <dbReference type="ARBA" id="ARBA00001947"/>
    </source>
</evidence>
<gene>
    <name evidence="7" type="primary">add_1</name>
    <name evidence="7" type="ORF">GETHLI_24150</name>
</gene>
<accession>A0ABQ5QGV5</accession>
<dbReference type="InterPro" id="IPR032466">
    <property type="entry name" value="Metal_Hydrolase"/>
</dbReference>
<dbReference type="Gene3D" id="3.20.20.140">
    <property type="entry name" value="Metal-dependent hydrolases"/>
    <property type="match status" value="1"/>
</dbReference>
<keyword evidence="5" id="KW-0862">Zinc</keyword>
<name>A0ABQ5QGV5_9BACT</name>
<evidence type="ECO:0000259" key="6">
    <source>
        <dbReference type="Pfam" id="PF00962"/>
    </source>
</evidence>
<evidence type="ECO:0000256" key="3">
    <source>
        <dbReference type="ARBA" id="ARBA00022723"/>
    </source>
</evidence>
<keyword evidence="3" id="KW-0479">Metal-binding</keyword>
<keyword evidence="8" id="KW-1185">Reference proteome</keyword>
<dbReference type="InterPro" id="IPR006330">
    <property type="entry name" value="Ado/ade_deaminase"/>
</dbReference>
<keyword evidence="4" id="KW-0378">Hydrolase</keyword>
<feature type="domain" description="Adenosine deaminase" evidence="6">
    <location>
        <begin position="22"/>
        <end position="322"/>
    </location>
</feature>
<dbReference type="Proteomes" id="UP001165069">
    <property type="component" value="Unassembled WGS sequence"/>
</dbReference>
<sequence length="325" mass="34684">MISEDPASREHNVRVSPATLIPLIDRHTHLEGSLDPAWVRAASERRGLNLPASLETLWSGEAVPFSGFIEAFLFGAALLDSREAVREATLSVARRTQRAGGTGFDLWASPHFLVVHRQQISLEDFWLGVEEGLSEARAMGLRACVVIDAVNHFGPKHGHDVLNLVLPGLPAFVKGFSTGGLEGCLFRDWAPVFDRARSAGLRIAAHAGENGPGSNVREAILEGGVERIVHGIRADAATLDLLAERGIPVDVCPSSNRALAADVAPHPLPRMLEAGVRCALGTDDPGVIPCDLTSEAQAAQALGLDEAALATLRWHGAEDAWCLQP</sequence>
<evidence type="ECO:0000313" key="8">
    <source>
        <dbReference type="Proteomes" id="UP001165069"/>
    </source>
</evidence>
<comment type="caution">
    <text evidence="7">The sequence shown here is derived from an EMBL/GenBank/DDBJ whole genome shotgun (WGS) entry which is preliminary data.</text>
</comment>
<organism evidence="7 8">
    <name type="scientific">Geothrix limicola</name>
    <dbReference type="NCBI Taxonomy" id="2927978"/>
    <lineage>
        <taxon>Bacteria</taxon>
        <taxon>Pseudomonadati</taxon>
        <taxon>Acidobacteriota</taxon>
        <taxon>Holophagae</taxon>
        <taxon>Holophagales</taxon>
        <taxon>Holophagaceae</taxon>
        <taxon>Geothrix</taxon>
    </lineage>
</organism>